<dbReference type="InterPro" id="IPR007214">
    <property type="entry name" value="YbaK/aa-tRNA-synth-assoc-dom"/>
</dbReference>
<feature type="domain" description="YbaK/aminoacyl-tRNA synthetase-associated" evidence="5">
    <location>
        <begin position="29"/>
        <end position="142"/>
    </location>
</feature>
<dbReference type="NCBIfam" id="TIGR00011">
    <property type="entry name" value="YbaK_EbsC"/>
    <property type="match status" value="1"/>
</dbReference>
<dbReference type="GO" id="GO:0016829">
    <property type="term" value="F:lyase activity"/>
    <property type="evidence" value="ECO:0007669"/>
    <property type="project" value="UniProtKB-KW"/>
</dbReference>
<evidence type="ECO:0000256" key="1">
    <source>
        <dbReference type="ARBA" id="ARBA00009798"/>
    </source>
</evidence>
<dbReference type="PANTHER" id="PTHR30411:SF0">
    <property type="entry name" value="CYS-TRNA(PRO)_CYS-TRNA(CYS) DEACYLASE YBAK"/>
    <property type="match status" value="1"/>
</dbReference>
<dbReference type="EC" id="4.2.-.-" evidence="4"/>
<dbReference type="Pfam" id="PF04073">
    <property type="entry name" value="tRNA_edit"/>
    <property type="match status" value="1"/>
</dbReference>
<proteinExistence type="inferred from homology"/>
<gene>
    <name evidence="6" type="primary">ybaK</name>
    <name evidence="6" type="ORF">KCX82_13800</name>
</gene>
<accession>A0A8J8B444</accession>
<dbReference type="InterPro" id="IPR004369">
    <property type="entry name" value="Prolyl-tRNA_editing_YbaK/EbsC"/>
</dbReference>
<dbReference type="InterPro" id="IPR036754">
    <property type="entry name" value="YbaK/aa-tRNA-synt-asso_dom_sf"/>
</dbReference>
<evidence type="ECO:0000256" key="3">
    <source>
        <dbReference type="ARBA" id="ARBA00023239"/>
    </source>
</evidence>
<dbReference type="Proteomes" id="UP000675664">
    <property type="component" value="Unassembled WGS sequence"/>
</dbReference>
<keyword evidence="3 4" id="KW-0456">Lyase</keyword>
<reference evidence="6" key="2">
    <citation type="submission" date="2021-04" db="EMBL/GenBank/DDBJ databases">
        <authorList>
            <person name="Liu J."/>
        </authorList>
    </citation>
    <scope>NUCLEOTIDE SEQUENCE</scope>
    <source>
        <strain evidence="6">BAD-6</strain>
    </source>
</reference>
<dbReference type="PANTHER" id="PTHR30411">
    <property type="entry name" value="CYTOPLASMIC PROTEIN"/>
    <property type="match status" value="1"/>
</dbReference>
<dbReference type="GO" id="GO:0002161">
    <property type="term" value="F:aminoacyl-tRNA deacylase activity"/>
    <property type="evidence" value="ECO:0007669"/>
    <property type="project" value="InterPro"/>
</dbReference>
<comment type="similarity">
    <text evidence="1 4">Belongs to the prolyl-tRNA editing family. YbaK/EbsC subfamily.</text>
</comment>
<evidence type="ECO:0000313" key="6">
    <source>
        <dbReference type="EMBL" id="MBR0598960.1"/>
    </source>
</evidence>
<evidence type="ECO:0000256" key="2">
    <source>
        <dbReference type="ARBA" id="ARBA00022917"/>
    </source>
</evidence>
<keyword evidence="2 4" id="KW-0648">Protein biosynthesis</keyword>
<dbReference type="EMBL" id="JAGSND010000009">
    <property type="protein sequence ID" value="MBR0598960.1"/>
    <property type="molecule type" value="Genomic_DNA"/>
</dbReference>
<protein>
    <recommendedName>
        <fullName evidence="4">Cys-tRNA(Pro)/Cys-tRNA(Cys) deacylase</fullName>
        <ecNumber evidence="4">4.2.-.-</ecNumber>
    </recommendedName>
</protein>
<dbReference type="PIRSF" id="PIRSF006181">
    <property type="entry name" value="EbsC_YbaK"/>
    <property type="match status" value="1"/>
</dbReference>
<organism evidence="6 7">
    <name type="scientific">Sinanaerobacter chloroacetimidivorans</name>
    <dbReference type="NCBI Taxonomy" id="2818044"/>
    <lineage>
        <taxon>Bacteria</taxon>
        <taxon>Bacillati</taxon>
        <taxon>Bacillota</taxon>
        <taxon>Clostridia</taxon>
        <taxon>Peptostreptococcales</taxon>
        <taxon>Anaerovoracaceae</taxon>
        <taxon>Sinanaerobacter</taxon>
    </lineage>
</organism>
<sequence length="153" mass="16942">MKQAKTNAIRMLDRQKIHYELREFPLDGQKTADYLGLPHAMIFKTLVTTDTAGKYFVFCVPTSEELDLKKAAKAVGSKRIEMLKQKDLLPLTGYVHGGCSPVGMKKLFPTVLDSSAKQWETIVVSAGHIGMLMELAPADLIQMVNATTESITK</sequence>
<evidence type="ECO:0000259" key="5">
    <source>
        <dbReference type="Pfam" id="PF04073"/>
    </source>
</evidence>
<evidence type="ECO:0000313" key="7">
    <source>
        <dbReference type="Proteomes" id="UP000675664"/>
    </source>
</evidence>
<dbReference type="SUPFAM" id="SSF55826">
    <property type="entry name" value="YbaK/ProRS associated domain"/>
    <property type="match status" value="1"/>
</dbReference>
<reference evidence="6" key="1">
    <citation type="submission" date="2021-04" db="EMBL/GenBank/DDBJ databases">
        <title>Sinoanaerobacter chloroacetimidivorans sp. nov., an obligate anaerobic bacterium isolated from anaerobic sludge.</title>
        <authorList>
            <person name="Bao Y."/>
        </authorList>
    </citation>
    <scope>NUCLEOTIDE SEQUENCE</scope>
    <source>
        <strain evidence="6">BAD-6</strain>
    </source>
</reference>
<dbReference type="Gene3D" id="3.90.960.10">
    <property type="entry name" value="YbaK/aminoacyl-tRNA synthetase-associated domain"/>
    <property type="match status" value="1"/>
</dbReference>
<name>A0A8J8B444_9FIRM</name>
<dbReference type="GO" id="GO:0006412">
    <property type="term" value="P:translation"/>
    <property type="evidence" value="ECO:0007669"/>
    <property type="project" value="UniProtKB-KW"/>
</dbReference>
<dbReference type="CDD" id="cd00002">
    <property type="entry name" value="YbaK_deacylase"/>
    <property type="match status" value="1"/>
</dbReference>
<evidence type="ECO:0000256" key="4">
    <source>
        <dbReference type="PIRNR" id="PIRNR006181"/>
    </source>
</evidence>
<keyword evidence="7" id="KW-1185">Reference proteome</keyword>
<comment type="caution">
    <text evidence="6">The sequence shown here is derived from an EMBL/GenBank/DDBJ whole genome shotgun (WGS) entry which is preliminary data.</text>
</comment>
<dbReference type="AlphaFoldDB" id="A0A8J8B444"/>
<dbReference type="RefSeq" id="WP_227019085.1">
    <property type="nucleotide sequence ID" value="NZ_JAGSND010000009.1"/>
</dbReference>